<evidence type="ECO:0000256" key="6">
    <source>
        <dbReference type="ARBA" id="ARBA00022989"/>
    </source>
</evidence>
<dbReference type="Pfam" id="PF13967">
    <property type="entry name" value="RSN1_TM"/>
    <property type="match status" value="1"/>
</dbReference>
<evidence type="ECO:0000256" key="11">
    <source>
        <dbReference type="SAM" id="Phobius"/>
    </source>
</evidence>
<keyword evidence="3" id="KW-0813">Transport</keyword>
<keyword evidence="5" id="KW-0106">Calcium</keyword>
<dbReference type="Proteomes" id="UP000257109">
    <property type="component" value="Unassembled WGS sequence"/>
</dbReference>
<evidence type="ECO:0000256" key="7">
    <source>
        <dbReference type="ARBA" id="ARBA00023065"/>
    </source>
</evidence>
<feature type="compositionally biased region" description="Basic and acidic residues" evidence="10">
    <location>
        <begin position="761"/>
        <end position="774"/>
    </location>
</feature>
<evidence type="ECO:0000256" key="1">
    <source>
        <dbReference type="ARBA" id="ARBA00004141"/>
    </source>
</evidence>
<feature type="domain" description="CSC1/OSCA1-like 7TM region" evidence="12">
    <location>
        <begin position="406"/>
        <end position="673"/>
    </location>
</feature>
<evidence type="ECO:0000313" key="16">
    <source>
        <dbReference type="Proteomes" id="UP000257109"/>
    </source>
</evidence>
<reference evidence="15" key="1">
    <citation type="submission" date="2018-05" db="EMBL/GenBank/DDBJ databases">
        <title>Draft genome of Mucuna pruriens seed.</title>
        <authorList>
            <person name="Nnadi N.E."/>
            <person name="Vos R."/>
            <person name="Hasami M.H."/>
            <person name="Devisetty U.K."/>
            <person name="Aguiy J.C."/>
        </authorList>
    </citation>
    <scope>NUCLEOTIDE SEQUENCE [LARGE SCALE GENOMIC DNA]</scope>
    <source>
        <strain evidence="15">JCA_2017</strain>
    </source>
</reference>
<keyword evidence="4 11" id="KW-0812">Transmembrane</keyword>
<comment type="caution">
    <text evidence="15">The sequence shown here is derived from an EMBL/GenBank/DDBJ whole genome shotgun (WGS) entry which is preliminary data.</text>
</comment>
<feature type="transmembrane region" description="Helical" evidence="11">
    <location>
        <begin position="460"/>
        <end position="480"/>
    </location>
</feature>
<dbReference type="PANTHER" id="PTHR13018:SF101">
    <property type="entry name" value="ERD (EARLY-RESPONSIVE TO DEHYDRATION STRESS) FAMILY PROTEIN"/>
    <property type="match status" value="1"/>
</dbReference>
<dbReference type="PANTHER" id="PTHR13018">
    <property type="entry name" value="PROBABLE MEMBRANE PROTEIN DUF221-RELATED"/>
    <property type="match status" value="1"/>
</dbReference>
<evidence type="ECO:0000313" key="15">
    <source>
        <dbReference type="EMBL" id="RDX93142.1"/>
    </source>
</evidence>
<comment type="similarity">
    <text evidence="2">Belongs to the CSC1 (TC 1.A.17) family.</text>
</comment>
<feature type="transmembrane region" description="Helical" evidence="11">
    <location>
        <begin position="175"/>
        <end position="192"/>
    </location>
</feature>
<feature type="transmembrane region" description="Helical" evidence="11">
    <location>
        <begin position="500"/>
        <end position="522"/>
    </location>
</feature>
<evidence type="ECO:0000259" key="12">
    <source>
        <dbReference type="Pfam" id="PF02714"/>
    </source>
</evidence>
<dbReference type="InterPro" id="IPR032880">
    <property type="entry name" value="CSC1/OSCA1-like_N"/>
</dbReference>
<feature type="transmembrane region" description="Helical" evidence="11">
    <location>
        <begin position="6"/>
        <end position="27"/>
    </location>
</feature>
<evidence type="ECO:0000256" key="2">
    <source>
        <dbReference type="ARBA" id="ARBA00007779"/>
    </source>
</evidence>
<evidence type="ECO:0000256" key="9">
    <source>
        <dbReference type="ARBA" id="ARBA00023303"/>
    </source>
</evidence>
<dbReference type="GO" id="GO:0005886">
    <property type="term" value="C:plasma membrane"/>
    <property type="evidence" value="ECO:0007669"/>
    <property type="project" value="TreeGrafter"/>
</dbReference>
<feature type="domain" description="CSC1/OSCA1-like cytosolic" evidence="14">
    <location>
        <begin position="240"/>
        <end position="395"/>
    </location>
</feature>
<keyword evidence="7" id="KW-0406">Ion transport</keyword>
<dbReference type="InterPro" id="IPR003864">
    <property type="entry name" value="CSC1/OSCA1-like_7TM"/>
</dbReference>
<proteinExistence type="inferred from homology"/>
<feature type="domain" description="CSC1/OSCA1-like N-terminal transmembrane" evidence="13">
    <location>
        <begin position="5"/>
        <end position="161"/>
    </location>
</feature>
<name>A0A371GRJ0_MUCPR</name>
<evidence type="ECO:0000259" key="13">
    <source>
        <dbReference type="Pfam" id="PF13967"/>
    </source>
</evidence>
<evidence type="ECO:0000259" key="14">
    <source>
        <dbReference type="Pfam" id="PF14703"/>
    </source>
</evidence>
<evidence type="ECO:0000256" key="4">
    <source>
        <dbReference type="ARBA" id="ARBA00022692"/>
    </source>
</evidence>
<evidence type="ECO:0000256" key="3">
    <source>
        <dbReference type="ARBA" id="ARBA00022448"/>
    </source>
</evidence>
<dbReference type="Pfam" id="PF02714">
    <property type="entry name" value="RSN1_7TM"/>
    <property type="match status" value="1"/>
</dbReference>
<feature type="transmembrane region" description="Helical" evidence="11">
    <location>
        <begin position="600"/>
        <end position="632"/>
    </location>
</feature>
<keyword evidence="9" id="KW-0407">Ion channel</keyword>
<accession>A0A371GRJ0</accession>
<evidence type="ECO:0000256" key="5">
    <source>
        <dbReference type="ARBA" id="ARBA00022837"/>
    </source>
</evidence>
<feature type="transmembrane region" description="Helical" evidence="11">
    <location>
        <begin position="653"/>
        <end position="674"/>
    </location>
</feature>
<sequence>MDIAALLTSAGINIAVCVVLFSFYSVLRKQPSNVNVYFGRRLASQHSRRIDICLERFVPSPSWIWKAWETSEDEILAIGGLDAVVLFSPSNFYYLNSFSIRVFAIAAVICTALVLPVNYHGEDRIHKNIPFESLEVFTIENVKEGSKWYELYLFFNGITNYVNLIRIVNRSGMSYILFFNGIANYVDLIRIANDADKLWAHCLALYIITFSACTLLYFEYRSIANLRLLHIIGSPPSSSHFTILVRSIPWSSEESYYETVKKFFSHYHASAYLSHQMIYKSGTVQKLKDDAEHMCKVLRDVSLEKTCKPVFTQCCYSGPPTTSFKKISNEMDSMNGRTSYSDMTLDTTKKERAAAFVFFKSRFAALMAAQVLQTPNPMLWVTDVAPEPHDLYWSNICIPYRQLWIRKIVTLVATVAFMLVFLIPVTFVQGLTQLDKLQKMFPFLTGIFKEKFVNQVVTGYLPSVILVLFLCAVPPVMMLFSTVEGSVSRSGKKKSACVKVLYFTIWNVFFVNVFTGSVISQLSVFSSVTDLPAQLAKAVPAQATFFTTYILSSGWASLACEVMQIFPLLCNLFQRFILRLKEDALDSNLTFPYHTEVPRILLFGFLGLTCSILAPLMLPFLLIYFFLAYLVYRNQMINVYVTKYDSGGQFWPIAHNTTVFSLLVAQLIALGVFGLKSSTVASGFTIPLLIGTLLFHQYCRQRFLPVFKSNSAQILIDMDMRDEHCGRMEEIHGQLLSAYNQPSLTPHASTEPRESAQSSEDMEKGKENNKKEGSRPVQRISSLSSDKSVLGVK</sequence>
<feature type="transmembrane region" description="Helical" evidence="11">
    <location>
        <begin position="100"/>
        <end position="119"/>
    </location>
</feature>
<keyword evidence="16" id="KW-1185">Reference proteome</keyword>
<dbReference type="OrthoDB" id="1689567at2759"/>
<keyword evidence="6 11" id="KW-1133">Transmembrane helix</keyword>
<organism evidence="15 16">
    <name type="scientific">Mucuna pruriens</name>
    <name type="common">Velvet bean</name>
    <name type="synonym">Dolichos pruriens</name>
    <dbReference type="NCBI Taxonomy" id="157652"/>
    <lineage>
        <taxon>Eukaryota</taxon>
        <taxon>Viridiplantae</taxon>
        <taxon>Streptophyta</taxon>
        <taxon>Embryophyta</taxon>
        <taxon>Tracheophyta</taxon>
        <taxon>Spermatophyta</taxon>
        <taxon>Magnoliopsida</taxon>
        <taxon>eudicotyledons</taxon>
        <taxon>Gunneridae</taxon>
        <taxon>Pentapetalae</taxon>
        <taxon>rosids</taxon>
        <taxon>fabids</taxon>
        <taxon>Fabales</taxon>
        <taxon>Fabaceae</taxon>
        <taxon>Papilionoideae</taxon>
        <taxon>50 kb inversion clade</taxon>
        <taxon>NPAAA clade</taxon>
        <taxon>indigoferoid/millettioid clade</taxon>
        <taxon>Phaseoleae</taxon>
        <taxon>Mucuna</taxon>
    </lineage>
</organism>
<comment type="subcellular location">
    <subcellularLocation>
        <location evidence="1">Membrane</location>
        <topology evidence="1">Multi-pass membrane protein</topology>
    </subcellularLocation>
</comment>
<feature type="region of interest" description="Disordered" evidence="10">
    <location>
        <begin position="742"/>
        <end position="793"/>
    </location>
</feature>
<dbReference type="InterPro" id="IPR027815">
    <property type="entry name" value="CSC1/OSCA1-like_cyt"/>
</dbReference>
<dbReference type="Pfam" id="PF14703">
    <property type="entry name" value="PHM7_cyt"/>
    <property type="match status" value="1"/>
</dbReference>
<feature type="non-terminal residue" evidence="15">
    <location>
        <position position="793"/>
    </location>
</feature>
<dbReference type="EMBL" id="QJKJ01004689">
    <property type="protein sequence ID" value="RDX93142.1"/>
    <property type="molecule type" value="Genomic_DNA"/>
</dbReference>
<feature type="transmembrane region" description="Helical" evidence="11">
    <location>
        <begin position="408"/>
        <end position="431"/>
    </location>
</feature>
<protein>
    <submittedName>
        <fullName evidence="15">CSC1-like protein RXW8</fullName>
    </submittedName>
</protein>
<gene>
    <name evidence="15" type="primary">RXW8</name>
    <name evidence="15" type="ORF">CR513_24639</name>
</gene>
<dbReference type="GO" id="GO:0005227">
    <property type="term" value="F:calcium-activated cation channel activity"/>
    <property type="evidence" value="ECO:0007669"/>
    <property type="project" value="InterPro"/>
</dbReference>
<feature type="transmembrane region" description="Helical" evidence="11">
    <location>
        <begin position="198"/>
        <end position="218"/>
    </location>
</feature>
<keyword evidence="8 11" id="KW-0472">Membrane</keyword>
<evidence type="ECO:0000256" key="10">
    <source>
        <dbReference type="SAM" id="MobiDB-lite"/>
    </source>
</evidence>
<dbReference type="AlphaFoldDB" id="A0A371GRJ0"/>
<dbReference type="InterPro" id="IPR045122">
    <property type="entry name" value="Csc1-like"/>
</dbReference>
<feature type="transmembrane region" description="Helical" evidence="11">
    <location>
        <begin position="680"/>
        <end position="699"/>
    </location>
</feature>
<evidence type="ECO:0000256" key="8">
    <source>
        <dbReference type="ARBA" id="ARBA00023136"/>
    </source>
</evidence>